<feature type="binding site" evidence="13">
    <location>
        <position position="100"/>
    </location>
    <ligand>
        <name>ATP</name>
        <dbReference type="ChEBI" id="CHEBI:30616"/>
    </ligand>
</feature>
<dbReference type="Pfam" id="PF00581">
    <property type="entry name" value="Rhodanese"/>
    <property type="match status" value="1"/>
</dbReference>
<comment type="caution">
    <text evidence="17">The sequence shown here is derived from an EMBL/GenBank/DDBJ whole genome shotgun (WGS) entry which is preliminary data.</text>
</comment>
<dbReference type="GO" id="GO:0005524">
    <property type="term" value="F:ATP binding"/>
    <property type="evidence" value="ECO:0007669"/>
    <property type="project" value="UniProtKB-KW"/>
</dbReference>
<dbReference type="Gene3D" id="3.40.250.10">
    <property type="entry name" value="Rhodanese-like domain"/>
    <property type="match status" value="1"/>
</dbReference>
<feature type="binding site" evidence="13">
    <location>
        <position position="124"/>
    </location>
    <ligand>
        <name>ATP</name>
        <dbReference type="ChEBI" id="CHEBI:30616"/>
    </ligand>
</feature>
<dbReference type="InterPro" id="IPR001763">
    <property type="entry name" value="Rhodanese-like_dom"/>
</dbReference>
<feature type="transmembrane region" description="Helical" evidence="15">
    <location>
        <begin position="72"/>
        <end position="99"/>
    </location>
</feature>
<dbReference type="GO" id="GO:0032447">
    <property type="term" value="P:protein urmylation"/>
    <property type="evidence" value="ECO:0007669"/>
    <property type="project" value="TreeGrafter"/>
</dbReference>
<feature type="active site" description="Glycyl thioester intermediate; for adenylyltransferase activity" evidence="13">
    <location>
        <position position="227"/>
    </location>
</feature>
<evidence type="ECO:0000256" key="14">
    <source>
        <dbReference type="SAM" id="Coils"/>
    </source>
</evidence>
<dbReference type="SUPFAM" id="SSF69572">
    <property type="entry name" value="Activating enzymes of the ubiquitin-like proteins"/>
    <property type="match status" value="1"/>
</dbReference>
<keyword evidence="5 17" id="KW-0548">Nucleotidyltransferase</keyword>
<reference evidence="18" key="1">
    <citation type="journal article" date="2016" name="Genome Announc.">
        <title>Genome sequences of three species of Hanseniaspora isolated from spontaneous wine fermentations.</title>
        <authorList>
            <person name="Sternes P.R."/>
            <person name="Lee D."/>
            <person name="Kutyna D.R."/>
            <person name="Borneman A.R."/>
        </authorList>
    </citation>
    <scope>NUCLEOTIDE SEQUENCE [LARGE SCALE GENOMIC DNA]</scope>
    <source>
        <strain evidence="18">AWRI3579</strain>
    </source>
</reference>
<evidence type="ECO:0000256" key="6">
    <source>
        <dbReference type="ARBA" id="ARBA00022723"/>
    </source>
</evidence>
<keyword evidence="18" id="KW-1185">Reference proteome</keyword>
<dbReference type="GO" id="GO:0002143">
    <property type="term" value="P:tRNA wobble position uridine thiolation"/>
    <property type="evidence" value="ECO:0007669"/>
    <property type="project" value="InterPro"/>
</dbReference>
<evidence type="ECO:0000256" key="12">
    <source>
        <dbReference type="ARBA" id="ARBA00075323"/>
    </source>
</evidence>
<dbReference type="HAMAP" id="MF_03049">
    <property type="entry name" value="MOCS3_Uba4"/>
    <property type="match status" value="1"/>
</dbReference>
<dbReference type="FunFam" id="3.40.250.10:FF:000014">
    <property type="entry name" value="Adenylyltransferase and sulfurtransferase MOCS3"/>
    <property type="match status" value="1"/>
</dbReference>
<evidence type="ECO:0000256" key="4">
    <source>
        <dbReference type="ARBA" id="ARBA00022694"/>
    </source>
</evidence>
<dbReference type="STRING" id="56408.A0A1E5RAJ7"/>
<evidence type="ECO:0000256" key="2">
    <source>
        <dbReference type="ARBA" id="ARBA00022490"/>
    </source>
</evidence>
<evidence type="ECO:0000256" key="11">
    <source>
        <dbReference type="ARBA" id="ARBA00023268"/>
    </source>
</evidence>
<keyword evidence="15" id="KW-0812">Transmembrane</keyword>
<keyword evidence="15" id="KW-1133">Transmembrane helix</keyword>
<dbReference type="InterPro" id="IPR036873">
    <property type="entry name" value="Rhodanese-like_dom_sf"/>
</dbReference>
<dbReference type="InterPro" id="IPR028885">
    <property type="entry name" value="MOCS3/Uba4"/>
</dbReference>
<dbReference type="GO" id="GO:0005829">
    <property type="term" value="C:cytosol"/>
    <property type="evidence" value="ECO:0007669"/>
    <property type="project" value="UniProtKB-SubCell"/>
</dbReference>
<evidence type="ECO:0000256" key="15">
    <source>
        <dbReference type="SAM" id="Phobius"/>
    </source>
</evidence>
<proteinExistence type="inferred from homology"/>
<dbReference type="PROSITE" id="PS50206">
    <property type="entry name" value="RHODANESE_3"/>
    <property type="match status" value="1"/>
</dbReference>
<dbReference type="FunCoup" id="A0A1E5RAJ7">
    <property type="interactions" value="857"/>
</dbReference>
<feature type="coiled-coil region" evidence="14">
    <location>
        <begin position="2"/>
        <end position="39"/>
    </location>
</feature>
<dbReference type="GO" id="GO:0004792">
    <property type="term" value="F:thiosulfate-cyanide sulfurtransferase activity"/>
    <property type="evidence" value="ECO:0007669"/>
    <property type="project" value="TreeGrafter"/>
</dbReference>
<evidence type="ECO:0000256" key="5">
    <source>
        <dbReference type="ARBA" id="ARBA00022695"/>
    </source>
</evidence>
<feature type="binding site" evidence="13">
    <location>
        <position position="210"/>
    </location>
    <ligand>
        <name>Zn(2+)</name>
        <dbReference type="ChEBI" id="CHEBI:29105"/>
    </ligand>
</feature>
<evidence type="ECO:0000256" key="7">
    <source>
        <dbReference type="ARBA" id="ARBA00022741"/>
    </source>
</evidence>
<dbReference type="InterPro" id="IPR045886">
    <property type="entry name" value="ThiF/MoeB/HesA"/>
</dbReference>
<dbReference type="Gene3D" id="3.40.50.720">
    <property type="entry name" value="NAD(P)-binding Rossmann-like Domain"/>
    <property type="match status" value="1"/>
</dbReference>
<dbReference type="OrthoDB" id="10261062at2759"/>
<feature type="binding site" evidence="13">
    <location>
        <begin position="168"/>
        <end position="169"/>
    </location>
    <ligand>
        <name>ATP</name>
        <dbReference type="ChEBI" id="CHEBI:30616"/>
    </ligand>
</feature>
<evidence type="ECO:0000256" key="8">
    <source>
        <dbReference type="ARBA" id="ARBA00022786"/>
    </source>
</evidence>
<name>A0A1E5RAJ7_9ASCO</name>
<dbReference type="GO" id="GO:0042292">
    <property type="term" value="F:URM1 activating enzyme activity"/>
    <property type="evidence" value="ECO:0007669"/>
    <property type="project" value="TreeGrafter"/>
</dbReference>
<dbReference type="CDD" id="cd14686">
    <property type="entry name" value="bZIP"/>
    <property type="match status" value="1"/>
</dbReference>
<evidence type="ECO:0000256" key="1">
    <source>
        <dbReference type="ARBA" id="ARBA00004514"/>
    </source>
</evidence>
<feature type="binding site" evidence="13">
    <location>
        <position position="213"/>
    </location>
    <ligand>
        <name>Zn(2+)</name>
        <dbReference type="ChEBI" id="CHEBI:29105"/>
    </ligand>
</feature>
<keyword evidence="11 13" id="KW-0511">Multifunctional enzyme</keyword>
<keyword evidence="4 13" id="KW-0819">tRNA processing</keyword>
<feature type="binding site" evidence="13">
    <location>
        <position position="288"/>
    </location>
    <ligand>
        <name>Zn(2+)</name>
        <dbReference type="ChEBI" id="CHEBI:29105"/>
    </ligand>
</feature>
<keyword evidence="15" id="KW-0472">Membrane</keyword>
<evidence type="ECO:0000256" key="3">
    <source>
        <dbReference type="ARBA" id="ARBA00022679"/>
    </source>
</evidence>
<keyword evidence="3 13" id="KW-0808">Transferase</keyword>
<dbReference type="PANTHER" id="PTHR10953">
    <property type="entry name" value="UBIQUITIN-ACTIVATING ENZYME E1"/>
    <property type="match status" value="1"/>
</dbReference>
<protein>
    <recommendedName>
        <fullName evidence="12">Needs CLA4 to survive protein 3</fullName>
    </recommendedName>
</protein>
<dbReference type="AlphaFoldDB" id="A0A1E5RAJ7"/>
<dbReference type="GO" id="GO:0070566">
    <property type="term" value="F:adenylyltransferase activity"/>
    <property type="evidence" value="ECO:0007669"/>
    <property type="project" value="InterPro"/>
</dbReference>
<gene>
    <name evidence="13" type="primary">UBA4</name>
    <name evidence="17" type="ORF">AWRI3579_g2710</name>
</gene>
<dbReference type="EMBL" id="LPNM01000008">
    <property type="protein sequence ID" value="OEJ83924.1"/>
    <property type="molecule type" value="Genomic_DNA"/>
</dbReference>
<evidence type="ECO:0000259" key="16">
    <source>
        <dbReference type="PROSITE" id="PS50206"/>
    </source>
</evidence>
<evidence type="ECO:0000256" key="9">
    <source>
        <dbReference type="ARBA" id="ARBA00022833"/>
    </source>
</evidence>
<dbReference type="UniPathway" id="UPA00988"/>
<feature type="active site" description="Cysteine persulfide intermediate; for sulfurtransferase activity" evidence="13">
    <location>
        <position position="401"/>
    </location>
</feature>
<dbReference type="Proteomes" id="UP000095728">
    <property type="component" value="Unassembled WGS sequence"/>
</dbReference>
<dbReference type="InParanoid" id="A0A1E5RAJ7"/>
<dbReference type="InterPro" id="IPR000594">
    <property type="entry name" value="ThiF_NAD_FAD-bd"/>
</dbReference>
<evidence type="ECO:0000256" key="10">
    <source>
        <dbReference type="ARBA" id="ARBA00022840"/>
    </source>
</evidence>
<dbReference type="SMART" id="SM00450">
    <property type="entry name" value="RHOD"/>
    <property type="match status" value="1"/>
</dbReference>
<dbReference type="GO" id="GO:0046872">
    <property type="term" value="F:metal ion binding"/>
    <property type="evidence" value="ECO:0007669"/>
    <property type="project" value="UniProtKB-KW"/>
</dbReference>
<feature type="binding site" evidence="13">
    <location>
        <begin position="107"/>
        <end position="111"/>
    </location>
    <ligand>
        <name>ATP</name>
        <dbReference type="ChEBI" id="CHEBI:30616"/>
    </ligand>
</feature>
<dbReference type="FunFam" id="3.40.50.720:FF:000033">
    <property type="entry name" value="Adenylyltransferase and sulfurtransferase MOCS3"/>
    <property type="match status" value="1"/>
</dbReference>
<feature type="binding site" evidence="13">
    <location>
        <position position="79"/>
    </location>
    <ligand>
        <name>ATP</name>
        <dbReference type="ChEBI" id="CHEBI:30616"/>
    </ligand>
</feature>
<feature type="binding site" evidence="13">
    <location>
        <position position="291"/>
    </location>
    <ligand>
        <name>Zn(2+)</name>
        <dbReference type="ChEBI" id="CHEBI:29105"/>
    </ligand>
</feature>
<keyword evidence="8" id="KW-0833">Ubl conjugation pathway</keyword>
<organism evidence="17 18">
    <name type="scientific">Hanseniaspora osmophila</name>
    <dbReference type="NCBI Taxonomy" id="56408"/>
    <lineage>
        <taxon>Eukaryota</taxon>
        <taxon>Fungi</taxon>
        <taxon>Dikarya</taxon>
        <taxon>Ascomycota</taxon>
        <taxon>Saccharomycotina</taxon>
        <taxon>Saccharomycetes</taxon>
        <taxon>Saccharomycodales</taxon>
        <taxon>Saccharomycodaceae</taxon>
        <taxon>Hanseniaspora</taxon>
    </lineage>
</organism>
<comment type="subcellular location">
    <subcellularLocation>
        <location evidence="1">Cytoplasm</location>
        <location evidence="1">Cytosol</location>
    </subcellularLocation>
</comment>
<dbReference type="CDD" id="cd00757">
    <property type="entry name" value="ThiF_MoeB_HesA_family"/>
    <property type="match status" value="1"/>
</dbReference>
<comment type="similarity">
    <text evidence="13">In the N-terminal section; belongs to the HesA/MoeB/ThiF family. UBA4 subfamily.</text>
</comment>
<keyword evidence="7 13" id="KW-0547">Nucleotide-binding</keyword>
<keyword evidence="2 13" id="KW-0963">Cytoplasm</keyword>
<keyword evidence="9 13" id="KW-0862">Zinc</keyword>
<dbReference type="Pfam" id="PF00899">
    <property type="entry name" value="ThiF"/>
    <property type="match status" value="1"/>
</dbReference>
<sequence length="444" mass="49452">MITTTTEEIFQLKKQIEELKTENAQLKKTNAEVQNEKALPLSISEYSRYGRQMICDVTNGVKGQLKLKNSKVLFIGAGGLACPALAYLAGAGVGTIGIVDDDVVENSNLHRQILHSSAKVGMLKCESAREFLTSLNPHIKIVTHPVRLSNDNAFEIFAKYDIILDCTDTPITRYLVSDVAVNLGKMVVSASGVQTEGQLCILNFKNIGPCYRCFYPTPPPPHAVSSCSAGGVIGPCIGLVGVMMAIETMKIILDVYTIENFKPFLLQYNGFPEQSLRNFKMRGRQAKCQSCGDTKTIDRTAIESGKINYFAFCGSKNYNVVSPEERMTVHEFETKYWNNNKKPRDSYVLLDVRPTHHYEISHLANTHNIALKDLQNLKGDMTKLQSKIKSISETSEVVVMCRHGNESRTATRLLKDEFGVANTKDVIGGFFKYVDEINPQLPKY</sequence>
<keyword evidence="14" id="KW-0175">Coiled coil</keyword>
<dbReference type="PANTHER" id="PTHR10953:SF102">
    <property type="entry name" value="ADENYLYLTRANSFERASE AND SULFURTRANSFERASE MOCS3"/>
    <property type="match status" value="1"/>
</dbReference>
<comment type="cofactor">
    <cofactor evidence="13">
        <name>Zn(2+)</name>
        <dbReference type="ChEBI" id="CHEBI:29105"/>
    </cofactor>
    <text evidence="13">Binds 1 zinc ion per subunit.</text>
</comment>
<keyword evidence="6 13" id="KW-0479">Metal-binding</keyword>
<feature type="domain" description="Rhodanese" evidence="16">
    <location>
        <begin position="343"/>
        <end position="442"/>
    </location>
</feature>
<comment type="pathway">
    <text evidence="13">tRNA modification; 5-methoxycarbonylmethyl-2-thiouridine-tRNA biosynthesis.</text>
</comment>
<evidence type="ECO:0000313" key="18">
    <source>
        <dbReference type="Proteomes" id="UP000095728"/>
    </source>
</evidence>
<keyword evidence="10 13" id="KW-0067">ATP-binding</keyword>
<evidence type="ECO:0000313" key="17">
    <source>
        <dbReference type="EMBL" id="OEJ83924.1"/>
    </source>
</evidence>
<evidence type="ECO:0000256" key="13">
    <source>
        <dbReference type="HAMAP-Rule" id="MF_03049"/>
    </source>
</evidence>
<accession>A0A1E5RAJ7</accession>
<dbReference type="InterPro" id="IPR035985">
    <property type="entry name" value="Ubiquitin-activating_enz"/>
</dbReference>